<evidence type="ECO:0000313" key="3">
    <source>
        <dbReference type="Proteomes" id="UP001519460"/>
    </source>
</evidence>
<accession>A0ABD0LA00</accession>
<keyword evidence="3" id="KW-1185">Reference proteome</keyword>
<sequence>MKTLSEGETPYNHTRNSDNRSHTRLSSVSKDTRTYFVHTRRPRHGVQDHAVSAVPESGCAKVASRFPQMPLKRGLFPGSIWETRSTPELQCLEEVVGVWFAFVLSFYKRGQKLRC</sequence>
<name>A0ABD0LA00_9CAEN</name>
<dbReference type="AlphaFoldDB" id="A0ABD0LA00"/>
<reference evidence="2 3" key="1">
    <citation type="journal article" date="2023" name="Sci. Data">
        <title>Genome assembly of the Korean intertidal mud-creeper Batillaria attramentaria.</title>
        <authorList>
            <person name="Patra A.K."/>
            <person name="Ho P.T."/>
            <person name="Jun S."/>
            <person name="Lee S.J."/>
            <person name="Kim Y."/>
            <person name="Won Y.J."/>
        </authorList>
    </citation>
    <scope>NUCLEOTIDE SEQUENCE [LARGE SCALE GENOMIC DNA]</scope>
    <source>
        <strain evidence="2">Wonlab-2016</strain>
    </source>
</reference>
<dbReference type="Proteomes" id="UP001519460">
    <property type="component" value="Unassembled WGS sequence"/>
</dbReference>
<feature type="region of interest" description="Disordered" evidence="1">
    <location>
        <begin position="1"/>
        <end position="30"/>
    </location>
</feature>
<dbReference type="EMBL" id="JACVVK020000067">
    <property type="protein sequence ID" value="KAK7496391.1"/>
    <property type="molecule type" value="Genomic_DNA"/>
</dbReference>
<comment type="caution">
    <text evidence="2">The sequence shown here is derived from an EMBL/GenBank/DDBJ whole genome shotgun (WGS) entry which is preliminary data.</text>
</comment>
<proteinExistence type="predicted"/>
<protein>
    <submittedName>
        <fullName evidence="2">Uncharacterized protein</fullName>
    </submittedName>
</protein>
<evidence type="ECO:0000313" key="2">
    <source>
        <dbReference type="EMBL" id="KAK7496391.1"/>
    </source>
</evidence>
<organism evidence="2 3">
    <name type="scientific">Batillaria attramentaria</name>
    <dbReference type="NCBI Taxonomy" id="370345"/>
    <lineage>
        <taxon>Eukaryota</taxon>
        <taxon>Metazoa</taxon>
        <taxon>Spiralia</taxon>
        <taxon>Lophotrochozoa</taxon>
        <taxon>Mollusca</taxon>
        <taxon>Gastropoda</taxon>
        <taxon>Caenogastropoda</taxon>
        <taxon>Sorbeoconcha</taxon>
        <taxon>Cerithioidea</taxon>
        <taxon>Batillariidae</taxon>
        <taxon>Batillaria</taxon>
    </lineage>
</organism>
<gene>
    <name evidence="2" type="ORF">BaRGS_00012313</name>
</gene>
<evidence type="ECO:0000256" key="1">
    <source>
        <dbReference type="SAM" id="MobiDB-lite"/>
    </source>
</evidence>